<dbReference type="EMBL" id="CAJVPL010000040">
    <property type="protein sequence ID" value="CAG8437259.1"/>
    <property type="molecule type" value="Genomic_DNA"/>
</dbReference>
<keyword evidence="7 9" id="KW-0472">Membrane</keyword>
<dbReference type="AlphaFoldDB" id="A0A9N8UZ70"/>
<dbReference type="GO" id="GO:0005787">
    <property type="term" value="C:signal peptidase complex"/>
    <property type="evidence" value="ECO:0007669"/>
    <property type="project" value="UniProtKB-UniRule"/>
</dbReference>
<keyword evidence="5" id="KW-0735">Signal-anchor</keyword>
<evidence type="ECO:0000256" key="2">
    <source>
        <dbReference type="ARBA" id="ARBA00009289"/>
    </source>
</evidence>
<sequence length="157" mass="17642">MYSLAQRANSVFAFAMTVTFGLLAAIAFVTPFLPSLPTANVDIKNMQVWIYDYGGSSNEFAFVYMDIDAAEYESKAHDINQIVLWDSVIRSKEDANITLRQLRNKYNFHDISPSFSGLNATYSLHWDIMPHVGTLKNGQVKAITEINFPAPENEPAK</sequence>
<protein>
    <recommendedName>
        <fullName evidence="9">Signal peptidase subunit 3</fullName>
    </recommendedName>
</protein>
<comment type="similarity">
    <text evidence="2 9">Belongs to the SPCS3 family.</text>
</comment>
<dbReference type="PANTHER" id="PTHR12804:SF0">
    <property type="entry name" value="SIGNAL PEPTIDASE COMPLEX SUBUNIT 3"/>
    <property type="match status" value="1"/>
</dbReference>
<accession>A0A9N8UZ70</accession>
<organism evidence="11 12">
    <name type="scientific">Ambispora gerdemannii</name>
    <dbReference type="NCBI Taxonomy" id="144530"/>
    <lineage>
        <taxon>Eukaryota</taxon>
        <taxon>Fungi</taxon>
        <taxon>Fungi incertae sedis</taxon>
        <taxon>Mucoromycota</taxon>
        <taxon>Glomeromycotina</taxon>
        <taxon>Glomeromycetes</taxon>
        <taxon>Archaeosporales</taxon>
        <taxon>Ambisporaceae</taxon>
        <taxon>Ambispora</taxon>
    </lineage>
</organism>
<comment type="subcellular location">
    <subcellularLocation>
        <location evidence="1">Endoplasmic reticulum membrane</location>
        <topology evidence="1">Single-pass type II membrane protein</topology>
    </subcellularLocation>
</comment>
<dbReference type="PIRSF" id="PIRSF016089">
    <property type="entry name" value="SPC22"/>
    <property type="match status" value="1"/>
</dbReference>
<evidence type="ECO:0000313" key="12">
    <source>
        <dbReference type="Proteomes" id="UP000789831"/>
    </source>
</evidence>
<keyword evidence="12" id="KW-1185">Reference proteome</keyword>
<dbReference type="InterPro" id="IPR007653">
    <property type="entry name" value="SPC3"/>
</dbReference>
<dbReference type="Pfam" id="PF04573">
    <property type="entry name" value="SPC22"/>
    <property type="match status" value="2"/>
</dbReference>
<reference evidence="11" key="1">
    <citation type="submission" date="2021-06" db="EMBL/GenBank/DDBJ databases">
        <authorList>
            <person name="Kallberg Y."/>
            <person name="Tangrot J."/>
            <person name="Rosling A."/>
        </authorList>
    </citation>
    <scope>NUCLEOTIDE SEQUENCE</scope>
    <source>
        <strain evidence="11">MT106</strain>
    </source>
</reference>
<evidence type="ECO:0000256" key="5">
    <source>
        <dbReference type="ARBA" id="ARBA00022968"/>
    </source>
</evidence>
<proteinExistence type="inferred from homology"/>
<evidence type="ECO:0000256" key="8">
    <source>
        <dbReference type="ARBA" id="ARBA00045670"/>
    </source>
</evidence>
<evidence type="ECO:0000256" key="3">
    <source>
        <dbReference type="ARBA" id="ARBA00022692"/>
    </source>
</evidence>
<dbReference type="GO" id="GO:0006465">
    <property type="term" value="P:signal peptide processing"/>
    <property type="evidence" value="ECO:0007669"/>
    <property type="project" value="UniProtKB-UniRule"/>
</dbReference>
<keyword evidence="6 10" id="KW-1133">Transmembrane helix</keyword>
<comment type="caution">
    <text evidence="11">The sequence shown here is derived from an EMBL/GenBank/DDBJ whole genome shotgun (WGS) entry which is preliminary data.</text>
</comment>
<evidence type="ECO:0000256" key="6">
    <source>
        <dbReference type="ARBA" id="ARBA00022989"/>
    </source>
</evidence>
<evidence type="ECO:0000256" key="4">
    <source>
        <dbReference type="ARBA" id="ARBA00022824"/>
    </source>
</evidence>
<feature type="transmembrane region" description="Helical" evidence="10">
    <location>
        <begin position="12"/>
        <end position="33"/>
    </location>
</feature>
<dbReference type="GO" id="GO:0045047">
    <property type="term" value="P:protein targeting to ER"/>
    <property type="evidence" value="ECO:0007669"/>
    <property type="project" value="TreeGrafter"/>
</dbReference>
<evidence type="ECO:0000256" key="1">
    <source>
        <dbReference type="ARBA" id="ARBA00004648"/>
    </source>
</evidence>
<dbReference type="PANTHER" id="PTHR12804">
    <property type="entry name" value="MICROSOMAL SIGNAL PEPTIDASE 23 KD SUBUNIT SPC22/23"/>
    <property type="match status" value="1"/>
</dbReference>
<name>A0A9N8UZ70_9GLOM</name>
<gene>
    <name evidence="11" type="ORF">AGERDE_LOCUS755</name>
</gene>
<keyword evidence="4 9" id="KW-0256">Endoplasmic reticulum</keyword>
<comment type="function">
    <text evidence="8">Essential component of the signal peptidase complex (SPC) which catalyzes the cleavage of N-terminal signal sequences from nascent proteins as they are translocated into the lumen of the endoplasmic reticulum. Essential for the SPC catalytic activity, possibly by stabilizing and positioning the active center of the complex close to the lumenal surface. Essential for viability.</text>
</comment>
<evidence type="ECO:0000313" key="11">
    <source>
        <dbReference type="EMBL" id="CAG8437259.1"/>
    </source>
</evidence>
<keyword evidence="3 10" id="KW-0812">Transmembrane</keyword>
<evidence type="ECO:0000256" key="9">
    <source>
        <dbReference type="PIRNR" id="PIRNR016089"/>
    </source>
</evidence>
<evidence type="ECO:0000256" key="7">
    <source>
        <dbReference type="ARBA" id="ARBA00023136"/>
    </source>
</evidence>
<dbReference type="Proteomes" id="UP000789831">
    <property type="component" value="Unassembled WGS sequence"/>
</dbReference>
<dbReference type="OrthoDB" id="10261524at2759"/>
<evidence type="ECO:0000256" key="10">
    <source>
        <dbReference type="SAM" id="Phobius"/>
    </source>
</evidence>